<dbReference type="Gramene" id="mRNA:HanXRQr2_Chr10g0418651">
    <property type="protein sequence ID" value="mRNA:HanXRQr2_Chr10g0418651"/>
    <property type="gene ID" value="HanXRQr2_Chr10g0418651"/>
</dbReference>
<dbReference type="PROSITE" id="PS01187">
    <property type="entry name" value="EGF_CA"/>
    <property type="match status" value="1"/>
</dbReference>
<dbReference type="AlphaFoldDB" id="A0A251TFR5"/>
<feature type="domain" description="Wall-associated receptor kinase galacturonan-binding" evidence="6">
    <location>
        <begin position="33"/>
        <end position="82"/>
    </location>
</feature>
<evidence type="ECO:0000313" key="8">
    <source>
        <dbReference type="EMBL" id="OTG09569.1"/>
    </source>
</evidence>
<reference evidence="8" key="2">
    <citation type="submission" date="2017-02" db="EMBL/GenBank/DDBJ databases">
        <title>Sunflower complete genome.</title>
        <authorList>
            <person name="Langlade N."/>
            <person name="Munos S."/>
        </authorList>
    </citation>
    <scope>NUCLEOTIDE SEQUENCE [LARGE SCALE GENOMIC DNA]</scope>
    <source>
        <tissue evidence="8">Leaves</tissue>
    </source>
</reference>
<dbReference type="Proteomes" id="UP000215914">
    <property type="component" value="Chromosome 10"/>
</dbReference>
<dbReference type="SUPFAM" id="SSF57196">
    <property type="entry name" value="EGF/Laminin"/>
    <property type="match status" value="1"/>
</dbReference>
<keyword evidence="9" id="KW-1185">Reference proteome</keyword>
<dbReference type="GO" id="GO:0016020">
    <property type="term" value="C:membrane"/>
    <property type="evidence" value="ECO:0007669"/>
    <property type="project" value="UniProtKB-SubCell"/>
</dbReference>
<name>A0A251TFR5_HELAN</name>
<feature type="signal peptide" evidence="4">
    <location>
        <begin position="1"/>
        <end position="24"/>
    </location>
</feature>
<dbReference type="EMBL" id="CM007899">
    <property type="protein sequence ID" value="OTG09569.1"/>
    <property type="molecule type" value="Genomic_DNA"/>
</dbReference>
<dbReference type="OMA" id="CDTRANI"/>
<comment type="subcellular location">
    <subcellularLocation>
        <location evidence="1">Membrane</location>
        <topology evidence="1">Single-pass membrane protein</topology>
    </subcellularLocation>
</comment>
<dbReference type="InterPro" id="IPR049883">
    <property type="entry name" value="NOTCH1_EGF-like"/>
</dbReference>
<reference evidence="7 9" key="1">
    <citation type="journal article" date="2017" name="Nature">
        <title>The sunflower genome provides insights into oil metabolism, flowering and Asterid evolution.</title>
        <authorList>
            <person name="Badouin H."/>
            <person name="Gouzy J."/>
            <person name="Grassa C.J."/>
            <person name="Murat F."/>
            <person name="Staton S.E."/>
            <person name="Cottret L."/>
            <person name="Lelandais-Briere C."/>
            <person name="Owens G.L."/>
            <person name="Carrere S."/>
            <person name="Mayjonade B."/>
            <person name="Legrand L."/>
            <person name="Gill N."/>
            <person name="Kane N.C."/>
            <person name="Bowers J.E."/>
            <person name="Hubner S."/>
            <person name="Bellec A."/>
            <person name="Berard A."/>
            <person name="Berges H."/>
            <person name="Blanchet N."/>
            <person name="Boniface M.C."/>
            <person name="Brunel D."/>
            <person name="Catrice O."/>
            <person name="Chaidir N."/>
            <person name="Claudel C."/>
            <person name="Donnadieu C."/>
            <person name="Faraut T."/>
            <person name="Fievet G."/>
            <person name="Helmstetter N."/>
            <person name="King M."/>
            <person name="Knapp S.J."/>
            <person name="Lai Z."/>
            <person name="Le Paslier M.C."/>
            <person name="Lippi Y."/>
            <person name="Lorenzon L."/>
            <person name="Mandel J.R."/>
            <person name="Marage G."/>
            <person name="Marchand G."/>
            <person name="Marquand E."/>
            <person name="Bret-Mestries E."/>
            <person name="Morien E."/>
            <person name="Nambeesan S."/>
            <person name="Nguyen T."/>
            <person name="Pegot-Espagnet P."/>
            <person name="Pouilly N."/>
            <person name="Raftis F."/>
            <person name="Sallet E."/>
            <person name="Schiex T."/>
            <person name="Thomas J."/>
            <person name="Vandecasteele C."/>
            <person name="Vares D."/>
            <person name="Vear F."/>
            <person name="Vautrin S."/>
            <person name="Crespi M."/>
            <person name="Mangin B."/>
            <person name="Burke J.M."/>
            <person name="Salse J."/>
            <person name="Munos S."/>
            <person name="Vincourt P."/>
            <person name="Rieseberg L.H."/>
            <person name="Langlade N.B."/>
        </authorList>
    </citation>
    <scope>NUCLEOTIDE SEQUENCE [LARGE SCALE GENOMIC DNA]</scope>
    <source>
        <strain evidence="9">cv. SF193</strain>
        <tissue evidence="7">Leaves</tissue>
    </source>
</reference>
<protein>
    <submittedName>
        <fullName evidence="7 8">EGF-like calcium-binding domain-containing protein</fullName>
    </submittedName>
</protein>
<evidence type="ECO:0000313" key="9">
    <source>
        <dbReference type="Proteomes" id="UP000215914"/>
    </source>
</evidence>
<dbReference type="Pfam" id="PF07645">
    <property type="entry name" value="EGF_CA"/>
    <property type="match status" value="1"/>
</dbReference>
<dbReference type="EMBL" id="MNCJ02000325">
    <property type="protein sequence ID" value="KAF5784594.1"/>
    <property type="molecule type" value="Genomic_DNA"/>
</dbReference>
<feature type="chain" id="PRO_5012083776" evidence="4">
    <location>
        <begin position="25"/>
        <end position="340"/>
    </location>
</feature>
<evidence type="ECO:0000259" key="6">
    <source>
        <dbReference type="Pfam" id="PF13947"/>
    </source>
</evidence>
<accession>A0A251TFR5</accession>
<evidence type="ECO:0000256" key="3">
    <source>
        <dbReference type="ARBA" id="ARBA00023157"/>
    </source>
</evidence>
<evidence type="ECO:0000256" key="1">
    <source>
        <dbReference type="ARBA" id="ARBA00004167"/>
    </source>
</evidence>
<evidence type="ECO:0000259" key="5">
    <source>
        <dbReference type="Pfam" id="PF07645"/>
    </source>
</evidence>
<dbReference type="Gene3D" id="2.10.25.10">
    <property type="entry name" value="Laminin"/>
    <property type="match status" value="2"/>
</dbReference>
<dbReference type="Pfam" id="PF13947">
    <property type="entry name" value="GUB_WAK_bind"/>
    <property type="match status" value="1"/>
</dbReference>
<evidence type="ECO:0000256" key="2">
    <source>
        <dbReference type="ARBA" id="ARBA00022729"/>
    </source>
</evidence>
<feature type="domain" description="NOTCH1 EGF-like calcium-binding" evidence="5">
    <location>
        <begin position="285"/>
        <end position="309"/>
    </location>
</feature>
<gene>
    <name evidence="8" type="ORF">HannXRQ_Chr10g0277911</name>
    <name evidence="7" type="ORF">HanXRQr2_Chr10g0418651</name>
</gene>
<keyword evidence="3" id="KW-1015">Disulfide bond</keyword>
<proteinExistence type="predicted"/>
<sequence>MLLHVNVIVIVILIVILSTKKAESQVAQSLPGCPDKCGNITIPYPFGIRKDCCLSEAYLVNCTTLRVMNTNFKLLNISLDDGLMYGLLPVASQCYNSAGSVSRSQPKIRLSRFQISSTLNLLTTVGCGTKANLMDLDNKYEIACRSKTSCMSLANGSCSGQGCMQVPVLFTPPEFRIQSQRVTRKVGNWSFNNCTYGFLVKIGEYTFQETDLDNMKNRFSPVALEWTVGNTGCEEAKKNKTSYLCTENSVCMDSRSVFDQIHATYSCRCAKGYEGNPYLPDGCQDINECEGPQNECSHGCVNTIGSYTCPSEAAKSPGDSLYIGQYTLFFQMTLPLEGPH</sequence>
<reference evidence="7" key="3">
    <citation type="submission" date="2020-06" db="EMBL/GenBank/DDBJ databases">
        <title>Helianthus annuus Genome sequencing and assembly Release 2.</title>
        <authorList>
            <person name="Gouzy J."/>
            <person name="Langlade N."/>
            <person name="Munos S."/>
        </authorList>
    </citation>
    <scope>NUCLEOTIDE SEQUENCE</scope>
    <source>
        <tissue evidence="7">Leaves</tissue>
    </source>
</reference>
<dbReference type="GO" id="GO:0005509">
    <property type="term" value="F:calcium ion binding"/>
    <property type="evidence" value="ECO:0007669"/>
    <property type="project" value="InterPro"/>
</dbReference>
<dbReference type="CDD" id="cd00054">
    <property type="entry name" value="EGF_CA"/>
    <property type="match status" value="1"/>
</dbReference>
<dbReference type="InterPro" id="IPR025287">
    <property type="entry name" value="WAK_GUB"/>
</dbReference>
<dbReference type="GO" id="GO:0030247">
    <property type="term" value="F:polysaccharide binding"/>
    <property type="evidence" value="ECO:0007669"/>
    <property type="project" value="InterPro"/>
</dbReference>
<evidence type="ECO:0000313" key="7">
    <source>
        <dbReference type="EMBL" id="KAF5784594.1"/>
    </source>
</evidence>
<organism evidence="8 9">
    <name type="scientific">Helianthus annuus</name>
    <name type="common">Common sunflower</name>
    <dbReference type="NCBI Taxonomy" id="4232"/>
    <lineage>
        <taxon>Eukaryota</taxon>
        <taxon>Viridiplantae</taxon>
        <taxon>Streptophyta</taxon>
        <taxon>Embryophyta</taxon>
        <taxon>Tracheophyta</taxon>
        <taxon>Spermatophyta</taxon>
        <taxon>Magnoliopsida</taxon>
        <taxon>eudicotyledons</taxon>
        <taxon>Gunneridae</taxon>
        <taxon>Pentapetalae</taxon>
        <taxon>asterids</taxon>
        <taxon>campanulids</taxon>
        <taxon>Asterales</taxon>
        <taxon>Asteraceae</taxon>
        <taxon>Asteroideae</taxon>
        <taxon>Heliantheae alliance</taxon>
        <taxon>Heliantheae</taxon>
        <taxon>Helianthus</taxon>
    </lineage>
</organism>
<evidence type="ECO:0000256" key="4">
    <source>
        <dbReference type="SAM" id="SignalP"/>
    </source>
</evidence>
<dbReference type="PANTHER" id="PTHR33491">
    <property type="entry name" value="OSJNBA0016N04.9 PROTEIN"/>
    <property type="match status" value="1"/>
</dbReference>
<dbReference type="InterPro" id="IPR018097">
    <property type="entry name" value="EGF_Ca-bd_CS"/>
</dbReference>
<dbReference type="InParanoid" id="A0A251TFR5"/>
<keyword evidence="2 4" id="KW-0732">Signal</keyword>